<dbReference type="Gene3D" id="2.60.40.10">
    <property type="entry name" value="Immunoglobulins"/>
    <property type="match status" value="1"/>
</dbReference>
<evidence type="ECO:0000313" key="2">
    <source>
        <dbReference type="Proteomes" id="UP000248484"/>
    </source>
</evidence>
<dbReference type="GeneID" id="102975342"/>
<dbReference type="Pfam" id="PF07686">
    <property type="entry name" value="V-set"/>
    <property type="match status" value="1"/>
</dbReference>
<dbReference type="SMART" id="SM00406">
    <property type="entry name" value="IGv"/>
    <property type="match status" value="1"/>
</dbReference>
<dbReference type="RefSeq" id="XP_007127252.3">
    <property type="nucleotide sequence ID" value="XM_007127190.3"/>
</dbReference>
<dbReference type="OrthoDB" id="6103117at2759"/>
<accession>A0A2Y9FQN0</accession>
<proteinExistence type="predicted"/>
<dbReference type="SUPFAM" id="SSF48726">
    <property type="entry name" value="Immunoglobulin"/>
    <property type="match status" value="1"/>
</dbReference>
<dbReference type="InterPro" id="IPR036179">
    <property type="entry name" value="Ig-like_dom_sf"/>
</dbReference>
<evidence type="ECO:0000259" key="1">
    <source>
        <dbReference type="PROSITE" id="PS50835"/>
    </source>
</evidence>
<gene>
    <name evidence="3" type="primary">LOC102975342</name>
</gene>
<dbReference type="InterPro" id="IPR013106">
    <property type="entry name" value="Ig_V-set"/>
</dbReference>
<dbReference type="FunFam" id="2.60.40.10:FF:001336">
    <property type="entry name" value="V-set pre-B cell surrogate light chain 3"/>
    <property type="match status" value="1"/>
</dbReference>
<dbReference type="InterPro" id="IPR007110">
    <property type="entry name" value="Ig-like_dom"/>
</dbReference>
<dbReference type="InterPro" id="IPR013783">
    <property type="entry name" value="Ig-like_fold"/>
</dbReference>
<sequence length="200" mass="21362">MWISGLLFSRTPCGAGMLTFGKIKSGCWAPAPPSHRVSGLICMPCRGPAASPVCPEAAGARPAQAQHNKRLPPASLPLAMACQHLVLLLTGVILAASQPTLTQPDTLLVFPGQVAQLSCMLSPRYATVGDYGVSWYQQRAGSAPRLLLHYRSEEDHHRPTDIPDRFSAATDAAHNACILTISPVQPEDAADYYCSVGYIP</sequence>
<name>A0A2Y9FQN0_PHYMC</name>
<dbReference type="FunCoup" id="A0A2Y9FQN0">
    <property type="interactions" value="88"/>
</dbReference>
<reference evidence="3" key="1">
    <citation type="submission" date="2025-08" db="UniProtKB">
        <authorList>
            <consortium name="RefSeq"/>
        </authorList>
    </citation>
    <scope>IDENTIFICATION</scope>
    <source>
        <tissue evidence="3">Muscle</tissue>
    </source>
</reference>
<dbReference type="InterPro" id="IPR050150">
    <property type="entry name" value="IgV_Light_Chain"/>
</dbReference>
<feature type="domain" description="Ig-like" evidence="1">
    <location>
        <begin position="99"/>
        <end position="200"/>
    </location>
</feature>
<evidence type="ECO:0000313" key="3">
    <source>
        <dbReference type="RefSeq" id="XP_007127252.3"/>
    </source>
</evidence>
<protein>
    <submittedName>
        <fullName evidence="3">Pre-B lymphocyte protein 3</fullName>
    </submittedName>
</protein>
<dbReference type="STRING" id="9755.ENSPCTP00005020125"/>
<dbReference type="AlphaFoldDB" id="A0A2Y9FQN0"/>
<dbReference type="InParanoid" id="A0A2Y9FQN0"/>
<dbReference type="PANTHER" id="PTHR23267">
    <property type="entry name" value="IMMUNOGLOBULIN LIGHT CHAIN"/>
    <property type="match status" value="1"/>
</dbReference>
<dbReference type="Proteomes" id="UP000248484">
    <property type="component" value="Chromosome 19"/>
</dbReference>
<dbReference type="KEGG" id="pcad:102975342"/>
<organism evidence="2 3">
    <name type="scientific">Physeter macrocephalus</name>
    <name type="common">Sperm whale</name>
    <name type="synonym">Physeter catodon</name>
    <dbReference type="NCBI Taxonomy" id="9755"/>
    <lineage>
        <taxon>Eukaryota</taxon>
        <taxon>Metazoa</taxon>
        <taxon>Chordata</taxon>
        <taxon>Craniata</taxon>
        <taxon>Vertebrata</taxon>
        <taxon>Euteleostomi</taxon>
        <taxon>Mammalia</taxon>
        <taxon>Eutheria</taxon>
        <taxon>Laurasiatheria</taxon>
        <taxon>Artiodactyla</taxon>
        <taxon>Whippomorpha</taxon>
        <taxon>Cetacea</taxon>
        <taxon>Odontoceti</taxon>
        <taxon>Physeteridae</taxon>
        <taxon>Physeter</taxon>
    </lineage>
</organism>
<dbReference type="PROSITE" id="PS50835">
    <property type="entry name" value="IG_LIKE"/>
    <property type="match status" value="1"/>
</dbReference>
<keyword evidence="2" id="KW-1185">Reference proteome</keyword>